<protein>
    <submittedName>
        <fullName evidence="1">Uncharacterized protein</fullName>
    </submittedName>
</protein>
<evidence type="ECO:0000313" key="2">
    <source>
        <dbReference type="Proteomes" id="UP000593576"/>
    </source>
</evidence>
<comment type="caution">
    <text evidence="1">The sequence shown here is derived from an EMBL/GenBank/DDBJ whole genome shotgun (WGS) entry which is preliminary data.</text>
</comment>
<evidence type="ECO:0000313" key="1">
    <source>
        <dbReference type="EMBL" id="MBA0881391.1"/>
    </source>
</evidence>
<proteinExistence type="predicted"/>
<dbReference type="OrthoDB" id="618098at2759"/>
<dbReference type="EMBL" id="JABFAF010279201">
    <property type="protein sequence ID" value="MBA0881391.1"/>
    <property type="molecule type" value="Genomic_DNA"/>
</dbReference>
<keyword evidence="2" id="KW-1185">Reference proteome</keyword>
<dbReference type="AlphaFoldDB" id="A0A7J9NDI7"/>
<reference evidence="1 2" key="1">
    <citation type="journal article" date="2019" name="Genome Biol. Evol.">
        <title>Insights into the evolution of the New World diploid cottons (Gossypium, subgenus Houzingenia) based on genome sequencing.</title>
        <authorList>
            <person name="Grover C.E."/>
            <person name="Arick M.A. 2nd"/>
            <person name="Thrash A."/>
            <person name="Conover J.L."/>
            <person name="Sanders W.S."/>
            <person name="Peterson D.G."/>
            <person name="Frelichowski J.E."/>
            <person name="Scheffler J.A."/>
            <person name="Scheffler B.E."/>
            <person name="Wendel J.F."/>
        </authorList>
    </citation>
    <scope>NUCLEOTIDE SEQUENCE [LARGE SCALE GENOMIC DNA]</scope>
    <source>
        <strain evidence="1">1</strain>
        <tissue evidence="1">Leaf</tissue>
    </source>
</reference>
<accession>A0A7J9NDI7</accession>
<dbReference type="Proteomes" id="UP000593576">
    <property type="component" value="Unassembled WGS sequence"/>
</dbReference>
<name>A0A7J9NDI7_GOSSC</name>
<gene>
    <name evidence="1" type="ORF">Goshw_027386</name>
</gene>
<sequence length="78" mass="8831">MLGVCTPDMHFVYVLLGWKGSIVDGRVLRDVISKRHGPKVHHTTRKDAQTAADIVEEIDAEEVATTNNLEEENNYHRC</sequence>
<organism evidence="1 2">
    <name type="scientific">Gossypium schwendimanii</name>
    <name type="common">Cotton</name>
    <dbReference type="NCBI Taxonomy" id="34291"/>
    <lineage>
        <taxon>Eukaryota</taxon>
        <taxon>Viridiplantae</taxon>
        <taxon>Streptophyta</taxon>
        <taxon>Embryophyta</taxon>
        <taxon>Tracheophyta</taxon>
        <taxon>Spermatophyta</taxon>
        <taxon>Magnoliopsida</taxon>
        <taxon>eudicotyledons</taxon>
        <taxon>Gunneridae</taxon>
        <taxon>Pentapetalae</taxon>
        <taxon>rosids</taxon>
        <taxon>malvids</taxon>
        <taxon>Malvales</taxon>
        <taxon>Malvaceae</taxon>
        <taxon>Malvoideae</taxon>
        <taxon>Gossypium</taxon>
    </lineage>
</organism>